<feature type="transmembrane region" description="Helical" evidence="5">
    <location>
        <begin position="223"/>
        <end position="244"/>
    </location>
</feature>
<reference evidence="6 8" key="2">
    <citation type="journal article" date="2019" name="Nat. Microbiol.">
        <title>Wide diversity of methane and short-chain alkane metabolisms in uncultured archaea.</title>
        <authorList>
            <person name="Borrel G."/>
            <person name="Adam P.S."/>
            <person name="McKay L.J."/>
            <person name="Chen L.X."/>
            <person name="Sierra-Garcia I.N."/>
            <person name="Sieber C.M."/>
            <person name="Letourneur Q."/>
            <person name="Ghozlane A."/>
            <person name="Andersen G.L."/>
            <person name="Li W.J."/>
            <person name="Hallam S.J."/>
            <person name="Muyzer G."/>
            <person name="de Oliveira V.M."/>
            <person name="Inskeep W.P."/>
            <person name="Banfield J.F."/>
            <person name="Gribaldo S."/>
        </authorList>
    </citation>
    <scope>NUCLEOTIDE SEQUENCE [LARGE SCALE GENOMIC DNA]</scope>
    <source>
        <strain evidence="6">Verst-YHS</strain>
    </source>
</reference>
<dbReference type="PANTHER" id="PTHR33514:SF13">
    <property type="entry name" value="PROTEIN ABCI12, CHLOROPLASTIC"/>
    <property type="match status" value="1"/>
</dbReference>
<dbReference type="EMBL" id="RXIH01000009">
    <property type="protein sequence ID" value="RZN57265.1"/>
    <property type="molecule type" value="Genomic_DNA"/>
</dbReference>
<name>A0A520KGK1_9CREN</name>
<evidence type="ECO:0000256" key="4">
    <source>
        <dbReference type="ARBA" id="ARBA00023136"/>
    </source>
</evidence>
<dbReference type="EMBL" id="QNVI01000022">
    <property type="protein sequence ID" value="TDA39649.1"/>
    <property type="molecule type" value="Genomic_DNA"/>
</dbReference>
<gene>
    <name evidence="7" type="ORF">DSO09_01960</name>
    <name evidence="6" type="ORF">EF809_01210</name>
</gene>
<feature type="transmembrane region" description="Helical" evidence="5">
    <location>
        <begin position="20"/>
        <end position="49"/>
    </location>
</feature>
<dbReference type="Proteomes" id="UP000317265">
    <property type="component" value="Unassembled WGS sequence"/>
</dbReference>
<evidence type="ECO:0000256" key="2">
    <source>
        <dbReference type="ARBA" id="ARBA00022692"/>
    </source>
</evidence>
<evidence type="ECO:0000256" key="3">
    <source>
        <dbReference type="ARBA" id="ARBA00022989"/>
    </source>
</evidence>
<accession>A0A520KGK1</accession>
<evidence type="ECO:0000256" key="5">
    <source>
        <dbReference type="SAM" id="Phobius"/>
    </source>
</evidence>
<reference evidence="7 9" key="1">
    <citation type="journal article" date="2019" name="Nat. Microbiol.">
        <title>Expanding anaerobic alkane metabolism in the domain of Archaea.</title>
        <authorList>
            <person name="Wang Y."/>
            <person name="Wegener G."/>
            <person name="Hou J."/>
            <person name="Wang F."/>
            <person name="Xiao X."/>
        </authorList>
    </citation>
    <scope>NUCLEOTIDE SEQUENCE [LARGE SCALE GENOMIC DNA]</scope>
    <source>
        <strain evidence="7">WYZ-LMO11</strain>
    </source>
</reference>
<keyword evidence="2 5" id="KW-0812">Transmembrane</keyword>
<dbReference type="PANTHER" id="PTHR33514">
    <property type="entry name" value="PROTEIN ABCI12, CHLOROPLASTIC"/>
    <property type="match status" value="1"/>
</dbReference>
<feature type="transmembrane region" description="Helical" evidence="5">
    <location>
        <begin position="96"/>
        <end position="117"/>
    </location>
</feature>
<evidence type="ECO:0000313" key="7">
    <source>
        <dbReference type="EMBL" id="TDA39649.1"/>
    </source>
</evidence>
<comment type="caution">
    <text evidence="6">The sequence shown here is derived from an EMBL/GenBank/DDBJ whole genome shotgun (WGS) entry which is preliminary data.</text>
</comment>
<protein>
    <submittedName>
        <fullName evidence="6">Energy-coupling factor transporter transmembrane protein EcfT</fullName>
    </submittedName>
</protein>
<organism evidence="6 8">
    <name type="scientific">Thermoproteota archaeon</name>
    <dbReference type="NCBI Taxonomy" id="2056631"/>
    <lineage>
        <taxon>Archaea</taxon>
        <taxon>Thermoproteota</taxon>
    </lineage>
</organism>
<dbReference type="Proteomes" id="UP000316080">
    <property type="component" value="Unassembled WGS sequence"/>
</dbReference>
<dbReference type="AlphaFoldDB" id="A0A520KGK1"/>
<evidence type="ECO:0000313" key="8">
    <source>
        <dbReference type="Proteomes" id="UP000316080"/>
    </source>
</evidence>
<proteinExistence type="predicted"/>
<evidence type="ECO:0000256" key="1">
    <source>
        <dbReference type="ARBA" id="ARBA00004141"/>
    </source>
</evidence>
<evidence type="ECO:0000313" key="9">
    <source>
        <dbReference type="Proteomes" id="UP000317265"/>
    </source>
</evidence>
<sequence length="249" mass="28887">MNLNNIFSNISLDPRTKIIVFLGLFCLTFTVKDLYCFPFLTIITAIIVLLGRNMKIFLKMLIKFIPILLIAFILWSIFYSWSLFYRSSSTTINLDIGIFMTLRLLTIISISLAFILVVKPEELIKALELFRLPYALAFTLGLALRHINNMSDEYRAIKEARISRGLELDHGSLLKRIKNYTYVLIPLLIRAMETAEKITLAMELKAFNLRKTKHKLDYRLNTIDYLIITIMIITIGISIVYYNFRGVLL</sequence>
<keyword evidence="4 5" id="KW-0472">Membrane</keyword>
<dbReference type="GO" id="GO:0005886">
    <property type="term" value="C:plasma membrane"/>
    <property type="evidence" value="ECO:0007669"/>
    <property type="project" value="UniProtKB-ARBA"/>
</dbReference>
<comment type="subcellular location">
    <subcellularLocation>
        <location evidence="1">Membrane</location>
        <topology evidence="1">Multi-pass membrane protein</topology>
    </subcellularLocation>
</comment>
<keyword evidence="3 5" id="KW-1133">Transmembrane helix</keyword>
<dbReference type="Pfam" id="PF02361">
    <property type="entry name" value="CbiQ"/>
    <property type="match status" value="1"/>
</dbReference>
<dbReference type="InterPro" id="IPR003339">
    <property type="entry name" value="ABC/ECF_trnsptr_transmembrane"/>
</dbReference>
<dbReference type="CDD" id="cd16914">
    <property type="entry name" value="EcfT"/>
    <property type="match status" value="1"/>
</dbReference>
<evidence type="ECO:0000313" key="6">
    <source>
        <dbReference type="EMBL" id="RZN57265.1"/>
    </source>
</evidence>
<feature type="transmembrane region" description="Helical" evidence="5">
    <location>
        <begin position="61"/>
        <end position="84"/>
    </location>
</feature>